<dbReference type="Pfam" id="PF13966">
    <property type="entry name" value="zf-RVT"/>
    <property type="match status" value="1"/>
</dbReference>
<feature type="domain" description="Reverse transcriptase zinc-binding" evidence="1">
    <location>
        <begin position="37"/>
        <end position="122"/>
    </location>
</feature>
<gene>
    <name evidence="2" type="ORF">CTI12_AA210690</name>
</gene>
<dbReference type="InterPro" id="IPR026960">
    <property type="entry name" value="RVT-Znf"/>
</dbReference>
<dbReference type="EMBL" id="PKPP01001920">
    <property type="protein sequence ID" value="PWA78937.1"/>
    <property type="molecule type" value="Genomic_DNA"/>
</dbReference>
<comment type="caution">
    <text evidence="2">The sequence shown here is derived from an EMBL/GenBank/DDBJ whole genome shotgun (WGS) entry which is preliminary data.</text>
</comment>
<dbReference type="Proteomes" id="UP000245207">
    <property type="component" value="Unassembled WGS sequence"/>
</dbReference>
<organism evidence="2 3">
    <name type="scientific">Artemisia annua</name>
    <name type="common">Sweet wormwood</name>
    <dbReference type="NCBI Taxonomy" id="35608"/>
    <lineage>
        <taxon>Eukaryota</taxon>
        <taxon>Viridiplantae</taxon>
        <taxon>Streptophyta</taxon>
        <taxon>Embryophyta</taxon>
        <taxon>Tracheophyta</taxon>
        <taxon>Spermatophyta</taxon>
        <taxon>Magnoliopsida</taxon>
        <taxon>eudicotyledons</taxon>
        <taxon>Gunneridae</taxon>
        <taxon>Pentapetalae</taxon>
        <taxon>asterids</taxon>
        <taxon>campanulids</taxon>
        <taxon>Asterales</taxon>
        <taxon>Asteraceae</taxon>
        <taxon>Asteroideae</taxon>
        <taxon>Anthemideae</taxon>
        <taxon>Artemisiinae</taxon>
        <taxon>Artemisia</taxon>
    </lineage>
</organism>
<evidence type="ECO:0000313" key="2">
    <source>
        <dbReference type="EMBL" id="PWA78937.1"/>
    </source>
</evidence>
<proteinExistence type="predicted"/>
<dbReference type="GO" id="GO:0003964">
    <property type="term" value="F:RNA-directed DNA polymerase activity"/>
    <property type="evidence" value="ECO:0007669"/>
    <property type="project" value="UniProtKB-KW"/>
</dbReference>
<sequence>MSGTNFQHLSTIVNMLSSFSLSDSEDFWTWSLGSPSFSVKCTREHIDKITLPDGVMETRWNSYLPKKLNIFIWRALCNRLPTRWNLSRKGIEVDLLNFPICDTSIETLNHSLWFCSLATTLWHRFFVWLDIDPPSPSNIQDIFSWLDNMRISSAHKSILEVICAVVLWSLWHFRNESIFGTSPPKT</sequence>
<dbReference type="OrthoDB" id="696485at2759"/>
<reference evidence="2 3" key="1">
    <citation type="journal article" date="2018" name="Mol. Plant">
        <title>The genome of Artemisia annua provides insight into the evolution of Asteraceae family and artemisinin biosynthesis.</title>
        <authorList>
            <person name="Shen Q."/>
            <person name="Zhang L."/>
            <person name="Liao Z."/>
            <person name="Wang S."/>
            <person name="Yan T."/>
            <person name="Shi P."/>
            <person name="Liu M."/>
            <person name="Fu X."/>
            <person name="Pan Q."/>
            <person name="Wang Y."/>
            <person name="Lv Z."/>
            <person name="Lu X."/>
            <person name="Zhang F."/>
            <person name="Jiang W."/>
            <person name="Ma Y."/>
            <person name="Chen M."/>
            <person name="Hao X."/>
            <person name="Li L."/>
            <person name="Tang Y."/>
            <person name="Lv G."/>
            <person name="Zhou Y."/>
            <person name="Sun X."/>
            <person name="Brodelius P.E."/>
            <person name="Rose J.K.C."/>
            <person name="Tang K."/>
        </authorList>
    </citation>
    <scope>NUCLEOTIDE SEQUENCE [LARGE SCALE GENOMIC DNA]</scope>
    <source>
        <strain evidence="3">cv. Huhao1</strain>
        <tissue evidence="2">Leaf</tissue>
    </source>
</reference>
<keyword evidence="2" id="KW-0548">Nucleotidyltransferase</keyword>
<evidence type="ECO:0000259" key="1">
    <source>
        <dbReference type="Pfam" id="PF13966"/>
    </source>
</evidence>
<name>A0A2U1NZP1_ARTAN</name>
<keyword evidence="2" id="KW-0808">Transferase</keyword>
<protein>
    <submittedName>
        <fullName evidence="2">RNA-directed DNA polymerase, eukaryota</fullName>
    </submittedName>
</protein>
<keyword evidence="2" id="KW-0695">RNA-directed DNA polymerase</keyword>
<keyword evidence="3" id="KW-1185">Reference proteome</keyword>
<evidence type="ECO:0000313" key="3">
    <source>
        <dbReference type="Proteomes" id="UP000245207"/>
    </source>
</evidence>
<accession>A0A2U1NZP1</accession>
<dbReference type="STRING" id="35608.A0A2U1NZP1"/>
<dbReference type="AlphaFoldDB" id="A0A2U1NZP1"/>